<dbReference type="OrthoDB" id="267204at2759"/>
<evidence type="ECO:0000313" key="8">
    <source>
        <dbReference type="Proteomes" id="UP000419144"/>
    </source>
</evidence>
<evidence type="ECO:0000256" key="3">
    <source>
        <dbReference type="ARBA" id="ARBA00022989"/>
    </source>
</evidence>
<feature type="transmembrane region" description="Helical" evidence="6">
    <location>
        <begin position="66"/>
        <end position="87"/>
    </location>
</feature>
<evidence type="ECO:0000256" key="6">
    <source>
        <dbReference type="SAM" id="Phobius"/>
    </source>
</evidence>
<dbReference type="AlphaFoldDB" id="A0A640KDW9"/>
<dbReference type="EMBL" id="BLBS01000004">
    <property type="protein sequence ID" value="GET85709.1"/>
    <property type="molecule type" value="Genomic_DNA"/>
</dbReference>
<keyword evidence="2 6" id="KW-0812">Transmembrane</keyword>
<keyword evidence="8" id="KW-1185">Reference proteome</keyword>
<accession>A0A640KDW9</accession>
<organism evidence="7 8">
    <name type="scientific">Leishmania tarentolae</name>
    <name type="common">Sauroleishmania tarentolae</name>
    <dbReference type="NCBI Taxonomy" id="5689"/>
    <lineage>
        <taxon>Eukaryota</taxon>
        <taxon>Discoba</taxon>
        <taxon>Euglenozoa</taxon>
        <taxon>Kinetoplastea</taxon>
        <taxon>Metakinetoplastina</taxon>
        <taxon>Trypanosomatida</taxon>
        <taxon>Trypanosomatidae</taxon>
        <taxon>Leishmaniinae</taxon>
        <taxon>Leishmania</taxon>
        <taxon>lizard Leishmania</taxon>
    </lineage>
</organism>
<name>A0A640KDW9_LEITA</name>
<proteinExistence type="predicted"/>
<dbReference type="VEuPathDB" id="TriTrypDB:LtaPh_0409900"/>
<feature type="region of interest" description="Disordered" evidence="5">
    <location>
        <begin position="136"/>
        <end position="170"/>
    </location>
</feature>
<evidence type="ECO:0000256" key="2">
    <source>
        <dbReference type="ARBA" id="ARBA00022692"/>
    </source>
</evidence>
<dbReference type="PANTHER" id="PTHR28128">
    <property type="entry name" value="GOLGI APPARATUS MEMBRANE PROTEIN TVP15"/>
    <property type="match status" value="1"/>
</dbReference>
<dbReference type="InterPro" id="IPR013714">
    <property type="entry name" value="Golgi_TVP15"/>
</dbReference>
<evidence type="ECO:0000256" key="5">
    <source>
        <dbReference type="SAM" id="MobiDB-lite"/>
    </source>
</evidence>
<dbReference type="PANTHER" id="PTHR28128:SF1">
    <property type="entry name" value="GOLGI APPARATUS MEMBRANE PROTEIN TVP15"/>
    <property type="match status" value="1"/>
</dbReference>
<keyword evidence="4 6" id="KW-0472">Membrane</keyword>
<keyword evidence="3 6" id="KW-1133">Transmembrane helix</keyword>
<dbReference type="Pfam" id="PF08507">
    <property type="entry name" value="COPI_assoc"/>
    <property type="match status" value="1"/>
</dbReference>
<evidence type="ECO:0000256" key="4">
    <source>
        <dbReference type="ARBA" id="ARBA00023136"/>
    </source>
</evidence>
<reference evidence="7" key="1">
    <citation type="submission" date="2019-11" db="EMBL/GenBank/DDBJ databases">
        <title>Leishmania tarentolae CDS.</title>
        <authorList>
            <person name="Goto Y."/>
            <person name="Yamagishi J."/>
        </authorList>
    </citation>
    <scope>NUCLEOTIDE SEQUENCE [LARGE SCALE GENOMIC DNA]</scope>
    <source>
        <strain evidence="7">Parrot Tar II</strain>
    </source>
</reference>
<feature type="transmembrane region" description="Helical" evidence="6">
    <location>
        <begin position="40"/>
        <end position="60"/>
    </location>
</feature>
<evidence type="ECO:0000256" key="1">
    <source>
        <dbReference type="ARBA" id="ARBA00004141"/>
    </source>
</evidence>
<feature type="transmembrane region" description="Helical" evidence="6">
    <location>
        <begin position="94"/>
        <end position="127"/>
    </location>
</feature>
<dbReference type="Proteomes" id="UP000419144">
    <property type="component" value="Unassembled WGS sequence"/>
</dbReference>
<protein>
    <recommendedName>
        <fullName evidence="9">COPI associated protein</fullName>
    </recommendedName>
</protein>
<feature type="transmembrane region" description="Helical" evidence="6">
    <location>
        <begin position="15"/>
        <end position="33"/>
    </location>
</feature>
<comment type="caution">
    <text evidence="7">The sequence shown here is derived from an EMBL/GenBank/DDBJ whole genome shotgun (WGS) entry which is preliminary data.</text>
</comment>
<dbReference type="GO" id="GO:0016020">
    <property type="term" value="C:membrane"/>
    <property type="evidence" value="ECO:0007669"/>
    <property type="project" value="UniProtKB-SubCell"/>
</dbReference>
<evidence type="ECO:0008006" key="9">
    <source>
        <dbReference type="Google" id="ProtNLM"/>
    </source>
</evidence>
<evidence type="ECO:0000313" key="7">
    <source>
        <dbReference type="EMBL" id="GET85709.1"/>
    </source>
</evidence>
<comment type="subcellular location">
    <subcellularLocation>
        <location evidence="1">Membrane</location>
        <topology evidence="1">Multi-pass membrane protein</topology>
    </subcellularLocation>
</comment>
<sequence>MSPPAAGQGNSCNNVWPLVFLILSIVVVVLTFVSVIITLVYATTLNGVILGVYCLLFSLLGLSAELLQFSVMSEVIMVWMKYFYILLFYRPRGIYYILFGVLLLGTGILNIVAGTITIVLGILMLVVSLVVSLPETSAAGEGEGQRSGPTSGSAGRGTSPASKSRREPNV</sequence>
<gene>
    <name evidence="7" type="ORF">LtaPh_0409900</name>
</gene>